<proteinExistence type="predicted"/>
<feature type="compositionally biased region" description="Low complexity" evidence="1">
    <location>
        <begin position="17"/>
        <end position="34"/>
    </location>
</feature>
<evidence type="ECO:0000313" key="3">
    <source>
        <dbReference type="EMBL" id="MBB6132245.1"/>
    </source>
</evidence>
<organism evidence="3 4">
    <name type="scientific">Massilia aurea</name>
    <dbReference type="NCBI Taxonomy" id="373040"/>
    <lineage>
        <taxon>Bacteria</taxon>
        <taxon>Pseudomonadati</taxon>
        <taxon>Pseudomonadota</taxon>
        <taxon>Betaproteobacteria</taxon>
        <taxon>Burkholderiales</taxon>
        <taxon>Oxalobacteraceae</taxon>
        <taxon>Telluria group</taxon>
        <taxon>Massilia</taxon>
    </lineage>
</organism>
<sequence length="189" mass="19240">MNKNNTILAMLLALAAASAGAQTTGATQGQPATGETYRPSLDGQQTSTPAAPIDMQPKTQEEKATGRQEPSRLKDIDPATHPAPQNVRPQPTPAPKTQQEQGVQPVARRSVQQQIDSAGRLASPNAPTVVTPATSAPTPVVPTTSQVAPCIGATCTDTSGATTAGAVGSSSVNSAGRLCNRSGTTVQCF</sequence>
<feature type="compositionally biased region" description="Low complexity" evidence="1">
    <location>
        <begin position="122"/>
        <end position="140"/>
    </location>
</feature>
<feature type="region of interest" description="Disordered" evidence="1">
    <location>
        <begin position="17"/>
        <end position="140"/>
    </location>
</feature>
<dbReference type="EMBL" id="JACHBX010000001">
    <property type="protein sequence ID" value="MBB6132245.1"/>
    <property type="molecule type" value="Genomic_DNA"/>
</dbReference>
<keyword evidence="2" id="KW-0732">Signal</keyword>
<comment type="caution">
    <text evidence="3">The sequence shown here is derived from an EMBL/GenBank/DDBJ whole genome shotgun (WGS) entry which is preliminary data.</text>
</comment>
<evidence type="ECO:0000256" key="1">
    <source>
        <dbReference type="SAM" id="MobiDB-lite"/>
    </source>
</evidence>
<reference evidence="3 4" key="1">
    <citation type="submission" date="2020-08" db="EMBL/GenBank/DDBJ databases">
        <title>The Agave Microbiome: Exploring the role of microbial communities in plant adaptations to desert environments.</title>
        <authorList>
            <person name="Partida-Martinez L.P."/>
        </authorList>
    </citation>
    <scope>NUCLEOTIDE SEQUENCE [LARGE SCALE GENOMIC DNA]</scope>
    <source>
        <strain evidence="3 4">AT3.2</strain>
    </source>
</reference>
<gene>
    <name evidence="3" type="ORF">HD842_000356</name>
</gene>
<dbReference type="AlphaFoldDB" id="A0A7W9U5Z3"/>
<name>A0A7W9U5Z3_9BURK</name>
<feature type="signal peptide" evidence="2">
    <location>
        <begin position="1"/>
        <end position="21"/>
    </location>
</feature>
<feature type="chain" id="PRO_5031497959" description="Secreted protein" evidence="2">
    <location>
        <begin position="22"/>
        <end position="189"/>
    </location>
</feature>
<dbReference type="Proteomes" id="UP000540787">
    <property type="component" value="Unassembled WGS sequence"/>
</dbReference>
<feature type="compositionally biased region" description="Basic and acidic residues" evidence="1">
    <location>
        <begin position="59"/>
        <end position="78"/>
    </location>
</feature>
<dbReference type="RefSeq" id="WP_183550173.1">
    <property type="nucleotide sequence ID" value="NZ_JACHBX010000001.1"/>
</dbReference>
<evidence type="ECO:0000313" key="4">
    <source>
        <dbReference type="Proteomes" id="UP000540787"/>
    </source>
</evidence>
<keyword evidence="4" id="KW-1185">Reference proteome</keyword>
<evidence type="ECO:0000256" key="2">
    <source>
        <dbReference type="SAM" id="SignalP"/>
    </source>
</evidence>
<accession>A0A7W9U5Z3</accession>
<protein>
    <recommendedName>
        <fullName evidence="5">Secreted protein</fullName>
    </recommendedName>
</protein>
<evidence type="ECO:0008006" key="5">
    <source>
        <dbReference type="Google" id="ProtNLM"/>
    </source>
</evidence>